<accession>A0A6B2LAD7</accession>
<dbReference type="Gene3D" id="3.40.50.150">
    <property type="entry name" value="Vaccinia Virus protein VP39"/>
    <property type="match status" value="1"/>
</dbReference>
<feature type="domain" description="Methyltransferase type 11" evidence="1">
    <location>
        <begin position="155"/>
        <end position="240"/>
    </location>
</feature>
<dbReference type="InterPro" id="IPR026669">
    <property type="entry name" value="Arsenite_MeTrfase-like"/>
</dbReference>
<dbReference type="SUPFAM" id="SSF53335">
    <property type="entry name" value="S-adenosyl-L-methionine-dependent methyltransferases"/>
    <property type="match status" value="1"/>
</dbReference>
<sequence>MRIMEEVRGMDLKDRFNFVDFLEERLEQEKKMIAKQKKMQKEKYRLLDEIRQNLVEKLTGDGACGLVENESHCHPKSNLFASCDPVNTRHVDSFLYPDDDAVDELCATGKLSRNYCKNCLSTDIEPINFISHSMSEEQTRWIFNSLPDLTGKRVLDIGSRLGVVLYTGYLFSNASRLVGIELNESFVKIQNELVSKYKWNDRIQIICGDIMNHADTIAQSDVVVMNNVFDAFVPQEQLFKIWEFIFASFQKMKKGSYIVTYPSLDESLEHAQVPNDTKRTWTSHITPLPLDLQHLTPHIAEEVEGMAIYLKN</sequence>
<reference evidence="2" key="1">
    <citation type="journal article" date="2020" name="J. Eukaryot. Microbiol.">
        <title>De novo Sequencing, Assembly and Annotation of the Transcriptome for the Free-Living Testate Amoeba Arcella intermedia.</title>
        <authorList>
            <person name="Ribeiro G.M."/>
            <person name="Porfirio-Sousa A.L."/>
            <person name="Maurer-Alcala X.X."/>
            <person name="Katz L.A."/>
            <person name="Lahr D.J.G."/>
        </authorList>
    </citation>
    <scope>NUCLEOTIDE SEQUENCE</scope>
</reference>
<dbReference type="GO" id="GO:0008757">
    <property type="term" value="F:S-adenosylmethionine-dependent methyltransferase activity"/>
    <property type="evidence" value="ECO:0007669"/>
    <property type="project" value="InterPro"/>
</dbReference>
<dbReference type="PANTHER" id="PTHR43675:SF1">
    <property type="entry name" value="RIKEN CDNA 2700097O09 GENE"/>
    <property type="match status" value="1"/>
</dbReference>
<dbReference type="PANTHER" id="PTHR43675">
    <property type="entry name" value="ARSENITE METHYLTRANSFERASE"/>
    <property type="match status" value="1"/>
</dbReference>
<dbReference type="InterPro" id="IPR013216">
    <property type="entry name" value="Methyltransf_11"/>
</dbReference>
<evidence type="ECO:0000313" key="2">
    <source>
        <dbReference type="EMBL" id="NDV33956.1"/>
    </source>
</evidence>
<dbReference type="InterPro" id="IPR029063">
    <property type="entry name" value="SAM-dependent_MTases_sf"/>
</dbReference>
<name>A0A6B2LAD7_9EUKA</name>
<proteinExistence type="predicted"/>
<organism evidence="2">
    <name type="scientific">Arcella intermedia</name>
    <dbReference type="NCBI Taxonomy" id="1963864"/>
    <lineage>
        <taxon>Eukaryota</taxon>
        <taxon>Amoebozoa</taxon>
        <taxon>Tubulinea</taxon>
        <taxon>Elardia</taxon>
        <taxon>Arcellinida</taxon>
        <taxon>Sphaerothecina</taxon>
        <taxon>Arcellidae</taxon>
        <taxon>Arcella</taxon>
    </lineage>
</organism>
<protein>
    <recommendedName>
        <fullName evidence="1">Methyltransferase type 11 domain-containing protein</fullName>
    </recommendedName>
</protein>
<dbReference type="Pfam" id="PF08241">
    <property type="entry name" value="Methyltransf_11"/>
    <property type="match status" value="1"/>
</dbReference>
<dbReference type="AlphaFoldDB" id="A0A6B2LAD7"/>
<evidence type="ECO:0000259" key="1">
    <source>
        <dbReference type="Pfam" id="PF08241"/>
    </source>
</evidence>
<dbReference type="EMBL" id="GIBP01004987">
    <property type="protein sequence ID" value="NDV33956.1"/>
    <property type="molecule type" value="Transcribed_RNA"/>
</dbReference>